<keyword evidence="11 12" id="KW-0472">Membrane</keyword>
<dbReference type="PANTHER" id="PTHR30365">
    <property type="entry name" value="CYTOCHROME D UBIQUINOL OXIDASE"/>
    <property type="match status" value="1"/>
</dbReference>
<keyword evidence="6 12" id="KW-0812">Transmembrane</keyword>
<protein>
    <recommendedName>
        <fullName evidence="15">Cytochrome ubiquinol oxidase subunit I</fullName>
    </recommendedName>
</protein>
<dbReference type="GO" id="GO:0046872">
    <property type="term" value="F:metal ion binding"/>
    <property type="evidence" value="ECO:0007669"/>
    <property type="project" value="UniProtKB-KW"/>
</dbReference>
<comment type="similarity">
    <text evidence="2">Belongs to the cytochrome ubiquinol oxidase subunit 1 family.</text>
</comment>
<evidence type="ECO:0000256" key="4">
    <source>
        <dbReference type="ARBA" id="ARBA00022475"/>
    </source>
</evidence>
<evidence type="ECO:0000256" key="7">
    <source>
        <dbReference type="ARBA" id="ARBA00022723"/>
    </source>
</evidence>
<dbReference type="GO" id="GO:0020037">
    <property type="term" value="F:heme binding"/>
    <property type="evidence" value="ECO:0007669"/>
    <property type="project" value="TreeGrafter"/>
</dbReference>
<evidence type="ECO:0000256" key="1">
    <source>
        <dbReference type="ARBA" id="ARBA00004651"/>
    </source>
</evidence>
<dbReference type="Proteomes" id="UP000464658">
    <property type="component" value="Chromosome"/>
</dbReference>
<keyword evidence="3" id="KW-0813">Transport</keyword>
<keyword evidence="9 12" id="KW-1133">Transmembrane helix</keyword>
<feature type="transmembrane region" description="Helical" evidence="12">
    <location>
        <begin position="38"/>
        <end position="60"/>
    </location>
</feature>
<keyword evidence="10" id="KW-0408">Iron</keyword>
<evidence type="ECO:0000256" key="5">
    <source>
        <dbReference type="ARBA" id="ARBA00022617"/>
    </source>
</evidence>
<reference evidence="13 14" key="1">
    <citation type="submission" date="2019-12" db="EMBL/GenBank/DDBJ databases">
        <title>Full genome sequence of a Bacillus safensis strain isolated from commercially available natto in Indonesia.</title>
        <authorList>
            <person name="Yoshida M."/>
            <person name="Uomi M."/>
            <person name="Waturangi D."/>
            <person name="Ekaputri J.J."/>
            <person name="Setiamarga D.H.E."/>
        </authorList>
    </citation>
    <scope>NUCLEOTIDE SEQUENCE [LARGE SCALE GENOMIC DNA]</scope>
    <source>
        <strain evidence="13 14">IDN1</strain>
    </source>
</reference>
<evidence type="ECO:0000313" key="13">
    <source>
        <dbReference type="EMBL" id="BBP93190.1"/>
    </source>
</evidence>
<proteinExistence type="inferred from homology"/>
<evidence type="ECO:0008006" key="15">
    <source>
        <dbReference type="Google" id="ProtNLM"/>
    </source>
</evidence>
<name>A0A5S9MIC8_BACIA</name>
<gene>
    <name evidence="13" type="ORF">BsIDN1_68080</name>
</gene>
<organism evidence="13 14">
    <name type="scientific">Bacillus safensis</name>
    <dbReference type="NCBI Taxonomy" id="561879"/>
    <lineage>
        <taxon>Bacteria</taxon>
        <taxon>Bacillati</taxon>
        <taxon>Bacillota</taxon>
        <taxon>Bacilli</taxon>
        <taxon>Bacillales</taxon>
        <taxon>Bacillaceae</taxon>
        <taxon>Bacillus</taxon>
    </lineage>
</organism>
<evidence type="ECO:0000256" key="9">
    <source>
        <dbReference type="ARBA" id="ARBA00022989"/>
    </source>
</evidence>
<dbReference type="GO" id="GO:0005886">
    <property type="term" value="C:plasma membrane"/>
    <property type="evidence" value="ECO:0007669"/>
    <property type="project" value="UniProtKB-SubCell"/>
</dbReference>
<dbReference type="InterPro" id="IPR002585">
    <property type="entry name" value="Cyt-d_ubiquinol_oxidase_su_1"/>
</dbReference>
<evidence type="ECO:0000256" key="3">
    <source>
        <dbReference type="ARBA" id="ARBA00022448"/>
    </source>
</evidence>
<sequence>MAYQKFSGDVPGMLTLQKEYEAKFGPGDYIPPVKTTFWSFRIMVGAGMLMIFASMIGLYLSFRKKLETNKWFLRFMVGMIAFPFIANSAGWIMTEIGVSRGLSLV</sequence>
<evidence type="ECO:0000313" key="14">
    <source>
        <dbReference type="Proteomes" id="UP000464658"/>
    </source>
</evidence>
<feature type="transmembrane region" description="Helical" evidence="12">
    <location>
        <begin position="72"/>
        <end position="93"/>
    </location>
</feature>
<evidence type="ECO:0000256" key="10">
    <source>
        <dbReference type="ARBA" id="ARBA00023004"/>
    </source>
</evidence>
<dbReference type="GO" id="GO:0070069">
    <property type="term" value="C:cytochrome complex"/>
    <property type="evidence" value="ECO:0007669"/>
    <property type="project" value="InterPro"/>
</dbReference>
<keyword evidence="8" id="KW-0249">Electron transport</keyword>
<dbReference type="Pfam" id="PF01654">
    <property type="entry name" value="Cyt_bd_oxida_I"/>
    <property type="match status" value="1"/>
</dbReference>
<evidence type="ECO:0000256" key="2">
    <source>
        <dbReference type="ARBA" id="ARBA00009819"/>
    </source>
</evidence>
<accession>A0A5S9MIC8</accession>
<evidence type="ECO:0000256" key="6">
    <source>
        <dbReference type="ARBA" id="ARBA00022692"/>
    </source>
</evidence>
<comment type="subcellular location">
    <subcellularLocation>
        <location evidence="1">Cell membrane</location>
        <topology evidence="1">Multi-pass membrane protein</topology>
    </subcellularLocation>
</comment>
<dbReference type="GO" id="GO:0016682">
    <property type="term" value="F:oxidoreductase activity, acting on diphenols and related substances as donors, oxygen as acceptor"/>
    <property type="evidence" value="ECO:0007669"/>
    <property type="project" value="TreeGrafter"/>
</dbReference>
<dbReference type="PANTHER" id="PTHR30365:SF15">
    <property type="entry name" value="CYTOCHROME BD UBIQUINOL OXIDASE SUBUNIT 1"/>
    <property type="match status" value="1"/>
</dbReference>
<keyword evidence="5" id="KW-0349">Heme</keyword>
<evidence type="ECO:0000256" key="11">
    <source>
        <dbReference type="ARBA" id="ARBA00023136"/>
    </source>
</evidence>
<dbReference type="AlphaFoldDB" id="A0A5S9MIC8"/>
<dbReference type="GO" id="GO:0009055">
    <property type="term" value="F:electron transfer activity"/>
    <property type="evidence" value="ECO:0007669"/>
    <property type="project" value="InterPro"/>
</dbReference>
<evidence type="ECO:0000256" key="12">
    <source>
        <dbReference type="SAM" id="Phobius"/>
    </source>
</evidence>
<evidence type="ECO:0000256" key="8">
    <source>
        <dbReference type="ARBA" id="ARBA00022982"/>
    </source>
</evidence>
<dbReference type="GO" id="GO:0019646">
    <property type="term" value="P:aerobic electron transport chain"/>
    <property type="evidence" value="ECO:0007669"/>
    <property type="project" value="InterPro"/>
</dbReference>
<keyword evidence="4" id="KW-1003">Cell membrane</keyword>
<dbReference type="EMBL" id="AP021906">
    <property type="protein sequence ID" value="BBP93190.1"/>
    <property type="molecule type" value="Genomic_DNA"/>
</dbReference>
<keyword evidence="7" id="KW-0479">Metal-binding</keyword>